<reference evidence="3" key="2">
    <citation type="submission" date="2020-11" db="EMBL/GenBank/DDBJ databases">
        <authorList>
            <person name="McCartney M.A."/>
            <person name="Auch B."/>
            <person name="Kono T."/>
            <person name="Mallez S."/>
            <person name="Becker A."/>
            <person name="Gohl D.M."/>
            <person name="Silverstein K.A.T."/>
            <person name="Koren S."/>
            <person name="Bechman K.B."/>
            <person name="Herman A."/>
            <person name="Abrahante J.E."/>
            <person name="Garbe J."/>
        </authorList>
    </citation>
    <scope>NUCLEOTIDE SEQUENCE</scope>
    <source>
        <strain evidence="3">Duluth1</strain>
        <tissue evidence="3">Whole animal</tissue>
    </source>
</reference>
<name>A0A9D4FKS6_DREPO</name>
<keyword evidence="4" id="KW-1185">Reference proteome</keyword>
<protein>
    <submittedName>
        <fullName evidence="3">Uncharacterized protein</fullName>
    </submittedName>
</protein>
<dbReference type="AlphaFoldDB" id="A0A9D4FKS6"/>
<gene>
    <name evidence="3" type="ORF">DPMN_153062</name>
</gene>
<evidence type="ECO:0000256" key="1">
    <source>
        <dbReference type="SAM" id="Coils"/>
    </source>
</evidence>
<evidence type="ECO:0000313" key="4">
    <source>
        <dbReference type="Proteomes" id="UP000828390"/>
    </source>
</evidence>
<dbReference type="EMBL" id="JAIWYP010000007">
    <property type="protein sequence ID" value="KAH3799454.1"/>
    <property type="molecule type" value="Genomic_DNA"/>
</dbReference>
<reference evidence="3" key="1">
    <citation type="journal article" date="2019" name="bioRxiv">
        <title>The Genome of the Zebra Mussel, Dreissena polymorpha: A Resource for Invasive Species Research.</title>
        <authorList>
            <person name="McCartney M.A."/>
            <person name="Auch B."/>
            <person name="Kono T."/>
            <person name="Mallez S."/>
            <person name="Zhang Y."/>
            <person name="Obille A."/>
            <person name="Becker A."/>
            <person name="Abrahante J.E."/>
            <person name="Garbe J."/>
            <person name="Badalamenti J.P."/>
            <person name="Herman A."/>
            <person name="Mangelson H."/>
            <person name="Liachko I."/>
            <person name="Sullivan S."/>
            <person name="Sone E.D."/>
            <person name="Koren S."/>
            <person name="Silverstein K.A.T."/>
            <person name="Beckman K.B."/>
            <person name="Gohl D.M."/>
        </authorList>
    </citation>
    <scope>NUCLEOTIDE SEQUENCE</scope>
    <source>
        <strain evidence="3">Duluth1</strain>
        <tissue evidence="3">Whole animal</tissue>
    </source>
</reference>
<keyword evidence="1" id="KW-0175">Coiled coil</keyword>
<evidence type="ECO:0000256" key="2">
    <source>
        <dbReference type="SAM" id="MobiDB-lite"/>
    </source>
</evidence>
<accession>A0A9D4FKS6</accession>
<sequence length="159" mass="18215">MSVTLETPDRTRNSKPALSWPDNELNSEHKHVYQSIMESPLASQSCEPTISFSEEAIQKIPNTLVATTFRAHIETIVENVVTSIISKITSKLELLEDENTKLCSENSELKAKLNLLEIKLDDQEHIPDRIKFEFQGLKKTERKTLMTLFLTYPEKLDLI</sequence>
<proteinExistence type="predicted"/>
<organism evidence="3 4">
    <name type="scientific">Dreissena polymorpha</name>
    <name type="common">Zebra mussel</name>
    <name type="synonym">Mytilus polymorpha</name>
    <dbReference type="NCBI Taxonomy" id="45954"/>
    <lineage>
        <taxon>Eukaryota</taxon>
        <taxon>Metazoa</taxon>
        <taxon>Spiralia</taxon>
        <taxon>Lophotrochozoa</taxon>
        <taxon>Mollusca</taxon>
        <taxon>Bivalvia</taxon>
        <taxon>Autobranchia</taxon>
        <taxon>Heteroconchia</taxon>
        <taxon>Euheterodonta</taxon>
        <taxon>Imparidentia</taxon>
        <taxon>Neoheterodontei</taxon>
        <taxon>Myida</taxon>
        <taxon>Dreissenoidea</taxon>
        <taxon>Dreissenidae</taxon>
        <taxon>Dreissena</taxon>
    </lineage>
</organism>
<feature type="coiled-coil region" evidence="1">
    <location>
        <begin position="85"/>
        <end position="126"/>
    </location>
</feature>
<dbReference type="Proteomes" id="UP000828390">
    <property type="component" value="Unassembled WGS sequence"/>
</dbReference>
<comment type="caution">
    <text evidence="3">The sequence shown here is derived from an EMBL/GenBank/DDBJ whole genome shotgun (WGS) entry which is preliminary data.</text>
</comment>
<feature type="region of interest" description="Disordered" evidence="2">
    <location>
        <begin position="1"/>
        <end position="23"/>
    </location>
</feature>
<evidence type="ECO:0000313" key="3">
    <source>
        <dbReference type="EMBL" id="KAH3799454.1"/>
    </source>
</evidence>